<gene>
    <name evidence="1" type="ORF">ARMSODRAFT_975559</name>
</gene>
<organism evidence="1 2">
    <name type="scientific">Armillaria solidipes</name>
    <dbReference type="NCBI Taxonomy" id="1076256"/>
    <lineage>
        <taxon>Eukaryota</taxon>
        <taxon>Fungi</taxon>
        <taxon>Dikarya</taxon>
        <taxon>Basidiomycota</taxon>
        <taxon>Agaricomycotina</taxon>
        <taxon>Agaricomycetes</taxon>
        <taxon>Agaricomycetidae</taxon>
        <taxon>Agaricales</taxon>
        <taxon>Marasmiineae</taxon>
        <taxon>Physalacriaceae</taxon>
        <taxon>Armillaria</taxon>
    </lineage>
</organism>
<dbReference type="Proteomes" id="UP000218334">
    <property type="component" value="Unassembled WGS sequence"/>
</dbReference>
<protein>
    <submittedName>
        <fullName evidence="1">Uncharacterized protein</fullName>
    </submittedName>
</protein>
<proteinExistence type="predicted"/>
<evidence type="ECO:0000313" key="2">
    <source>
        <dbReference type="Proteomes" id="UP000218334"/>
    </source>
</evidence>
<accession>A0A2H3BCR1</accession>
<sequence>MNEYLIVCYILQRKKDYVGTFITVLLFSTRLRPDPTMKREKLWRKLLALHTGPFNLIVVNPCKGLWYRPHNGSISFIYRGQYQILYKSIPMSEKILRIRSEAERVSATSAIPVGGIVNSQRNVFELQIPIVCNFSKEVRNARESKGPASQEAAKVSPRLNRRGGGPELWGDFGVTFRPLLFPSLFDDTLRPHILNTKGAYSSGATPIVSIYARSFPSHNCDLELCRRSALPVDIRRGVGLTDSSMVLTGTHSFIRGRKNARALIIRYSESHSLHLAKRVDHSHITPHEEAVQPNGISPSLYVGVTVTSLGTFMIPSLSPSILAAVAACSSQPA</sequence>
<evidence type="ECO:0000313" key="1">
    <source>
        <dbReference type="EMBL" id="PBK68659.1"/>
    </source>
</evidence>
<reference evidence="2" key="1">
    <citation type="journal article" date="2017" name="Nat. Ecol. Evol.">
        <title>Genome expansion and lineage-specific genetic innovations in the forest pathogenic fungi Armillaria.</title>
        <authorList>
            <person name="Sipos G."/>
            <person name="Prasanna A.N."/>
            <person name="Walter M.C."/>
            <person name="O'Connor E."/>
            <person name="Balint B."/>
            <person name="Krizsan K."/>
            <person name="Kiss B."/>
            <person name="Hess J."/>
            <person name="Varga T."/>
            <person name="Slot J."/>
            <person name="Riley R."/>
            <person name="Boka B."/>
            <person name="Rigling D."/>
            <person name="Barry K."/>
            <person name="Lee J."/>
            <person name="Mihaltcheva S."/>
            <person name="LaButti K."/>
            <person name="Lipzen A."/>
            <person name="Waldron R."/>
            <person name="Moloney N.M."/>
            <person name="Sperisen C."/>
            <person name="Kredics L."/>
            <person name="Vagvoelgyi C."/>
            <person name="Patrignani A."/>
            <person name="Fitzpatrick D."/>
            <person name="Nagy I."/>
            <person name="Doyle S."/>
            <person name="Anderson J.B."/>
            <person name="Grigoriev I.V."/>
            <person name="Gueldener U."/>
            <person name="Muensterkoetter M."/>
            <person name="Nagy L.G."/>
        </authorList>
    </citation>
    <scope>NUCLEOTIDE SEQUENCE [LARGE SCALE GENOMIC DNA]</scope>
    <source>
        <strain evidence="2">28-4</strain>
    </source>
</reference>
<dbReference type="AlphaFoldDB" id="A0A2H3BCR1"/>
<keyword evidence="2" id="KW-1185">Reference proteome</keyword>
<name>A0A2H3BCR1_9AGAR</name>
<dbReference type="EMBL" id="KZ293431">
    <property type="protein sequence ID" value="PBK68659.1"/>
    <property type="molecule type" value="Genomic_DNA"/>
</dbReference>